<dbReference type="SMART" id="SM00354">
    <property type="entry name" value="HTH_LACI"/>
    <property type="match status" value="1"/>
</dbReference>
<proteinExistence type="predicted"/>
<organism evidence="6 7">
    <name type="scientific">Tessaracoccus defluvii</name>
    <dbReference type="NCBI Taxonomy" id="1285901"/>
    <lineage>
        <taxon>Bacteria</taxon>
        <taxon>Bacillati</taxon>
        <taxon>Actinomycetota</taxon>
        <taxon>Actinomycetes</taxon>
        <taxon>Propionibacteriales</taxon>
        <taxon>Propionibacteriaceae</taxon>
        <taxon>Tessaracoccus</taxon>
    </lineage>
</organism>
<evidence type="ECO:0000256" key="2">
    <source>
        <dbReference type="ARBA" id="ARBA00023125"/>
    </source>
</evidence>
<feature type="region of interest" description="Disordered" evidence="4">
    <location>
        <begin position="328"/>
        <end position="347"/>
    </location>
</feature>
<keyword evidence="1" id="KW-0805">Transcription regulation</keyword>
<accession>A0A7H0H579</accession>
<protein>
    <submittedName>
        <fullName evidence="6">LacI family DNA-binding transcriptional regulator</fullName>
    </submittedName>
</protein>
<dbReference type="SUPFAM" id="SSF47413">
    <property type="entry name" value="lambda repressor-like DNA-binding domains"/>
    <property type="match status" value="1"/>
</dbReference>
<dbReference type="Proteomes" id="UP000516117">
    <property type="component" value="Chromosome"/>
</dbReference>
<dbReference type="InterPro" id="IPR010982">
    <property type="entry name" value="Lambda_DNA-bd_dom_sf"/>
</dbReference>
<gene>
    <name evidence="6" type="ORF">H9L22_16335</name>
</gene>
<dbReference type="Pfam" id="PF00356">
    <property type="entry name" value="LacI"/>
    <property type="match status" value="1"/>
</dbReference>
<dbReference type="KEGG" id="tdf:H9L22_16335"/>
<keyword evidence="2 6" id="KW-0238">DNA-binding</keyword>
<dbReference type="SUPFAM" id="SSF53822">
    <property type="entry name" value="Periplasmic binding protein-like I"/>
    <property type="match status" value="1"/>
</dbReference>
<dbReference type="GO" id="GO:0003700">
    <property type="term" value="F:DNA-binding transcription factor activity"/>
    <property type="evidence" value="ECO:0007669"/>
    <property type="project" value="TreeGrafter"/>
</dbReference>
<evidence type="ECO:0000259" key="5">
    <source>
        <dbReference type="PROSITE" id="PS50932"/>
    </source>
</evidence>
<dbReference type="Gene3D" id="3.40.50.2300">
    <property type="match status" value="2"/>
</dbReference>
<dbReference type="InterPro" id="IPR046335">
    <property type="entry name" value="LacI/GalR-like_sensor"/>
</dbReference>
<dbReference type="EMBL" id="CP060789">
    <property type="protein sequence ID" value="QNP55695.1"/>
    <property type="molecule type" value="Genomic_DNA"/>
</dbReference>
<evidence type="ECO:0000313" key="6">
    <source>
        <dbReference type="EMBL" id="QNP55695.1"/>
    </source>
</evidence>
<dbReference type="Pfam" id="PF13377">
    <property type="entry name" value="Peripla_BP_3"/>
    <property type="match status" value="1"/>
</dbReference>
<dbReference type="GO" id="GO:0000976">
    <property type="term" value="F:transcription cis-regulatory region binding"/>
    <property type="evidence" value="ECO:0007669"/>
    <property type="project" value="TreeGrafter"/>
</dbReference>
<dbReference type="PANTHER" id="PTHR30146">
    <property type="entry name" value="LACI-RELATED TRANSCRIPTIONAL REPRESSOR"/>
    <property type="match status" value="1"/>
</dbReference>
<evidence type="ECO:0000256" key="4">
    <source>
        <dbReference type="SAM" id="MobiDB-lite"/>
    </source>
</evidence>
<dbReference type="CDD" id="cd01392">
    <property type="entry name" value="HTH_LacI"/>
    <property type="match status" value="1"/>
</dbReference>
<reference evidence="6 7" key="1">
    <citation type="submission" date="2020-08" db="EMBL/GenBank/DDBJ databases">
        <title>Genome sequence of Tessaracoccus defluvii JCM 17540T.</title>
        <authorList>
            <person name="Hyun D.-W."/>
            <person name="Bae J.-W."/>
        </authorList>
    </citation>
    <scope>NUCLEOTIDE SEQUENCE [LARGE SCALE GENOMIC DNA]</scope>
    <source>
        <strain evidence="6 7">JCM 17540</strain>
    </source>
</reference>
<evidence type="ECO:0000256" key="3">
    <source>
        <dbReference type="ARBA" id="ARBA00023163"/>
    </source>
</evidence>
<name>A0A7H0H579_9ACTN</name>
<dbReference type="CDD" id="cd06267">
    <property type="entry name" value="PBP1_LacI_sugar_binding-like"/>
    <property type="match status" value="1"/>
</dbReference>
<keyword evidence="7" id="KW-1185">Reference proteome</keyword>
<dbReference type="Gene3D" id="1.10.260.40">
    <property type="entry name" value="lambda repressor-like DNA-binding domains"/>
    <property type="match status" value="1"/>
</dbReference>
<dbReference type="AlphaFoldDB" id="A0A7H0H579"/>
<dbReference type="RefSeq" id="WP_187720824.1">
    <property type="nucleotide sequence ID" value="NZ_BAABBL010000005.1"/>
</dbReference>
<evidence type="ECO:0000313" key="7">
    <source>
        <dbReference type="Proteomes" id="UP000516117"/>
    </source>
</evidence>
<sequence>MVSRRDVATDAGVSERTVSNVVNGFEHVAPATRARVLASIQRLSYRPSELARSLKRGRSGLIGLMLPQLDNPYFAEITRTLVQEGTSHGLTVVIDQTDGDRALELAWLGRANGALFDAMILSPLSLVRTDFDALHPGIPIVFLGEDHYPGFDRVAVDSVEASRTATAHLLAAGRHRIAAFGANTRPGGTSAQRLAGYRAAVEDAGVEFDEELVIHLSGFTRAEGYRAMCELLDRGVEVDGIFCFADPMALGAIRALNERGIRVPEDVAVVGFDDVEEGLFSTPSLTSIRPDKDWLARTAFDRLLRRLNGEDLQPEFLPIPFDLTVRETAPAPGTQGRVPELAEARAD</sequence>
<evidence type="ECO:0000256" key="1">
    <source>
        <dbReference type="ARBA" id="ARBA00023015"/>
    </source>
</evidence>
<keyword evidence="3" id="KW-0804">Transcription</keyword>
<dbReference type="InterPro" id="IPR000843">
    <property type="entry name" value="HTH_LacI"/>
</dbReference>
<dbReference type="PANTHER" id="PTHR30146:SF153">
    <property type="entry name" value="LACTOSE OPERON REPRESSOR"/>
    <property type="match status" value="1"/>
</dbReference>
<feature type="domain" description="HTH lacI-type" evidence="5">
    <location>
        <begin position="2"/>
        <end position="56"/>
    </location>
</feature>
<dbReference type="InterPro" id="IPR028082">
    <property type="entry name" value="Peripla_BP_I"/>
</dbReference>
<dbReference type="PROSITE" id="PS50932">
    <property type="entry name" value="HTH_LACI_2"/>
    <property type="match status" value="1"/>
</dbReference>